<accession>A0AAD7TFX9</accession>
<keyword evidence="1" id="KW-0472">Membrane</keyword>
<name>A0AAD7TFX9_9TELE</name>
<evidence type="ECO:0000313" key="3">
    <source>
        <dbReference type="Proteomes" id="UP001221898"/>
    </source>
</evidence>
<dbReference type="EMBL" id="JAINUG010000001">
    <property type="protein sequence ID" value="KAJ8419106.1"/>
    <property type="molecule type" value="Genomic_DNA"/>
</dbReference>
<organism evidence="2 3">
    <name type="scientific">Aldrovandia affinis</name>
    <dbReference type="NCBI Taxonomy" id="143900"/>
    <lineage>
        <taxon>Eukaryota</taxon>
        <taxon>Metazoa</taxon>
        <taxon>Chordata</taxon>
        <taxon>Craniata</taxon>
        <taxon>Vertebrata</taxon>
        <taxon>Euteleostomi</taxon>
        <taxon>Actinopterygii</taxon>
        <taxon>Neopterygii</taxon>
        <taxon>Teleostei</taxon>
        <taxon>Notacanthiformes</taxon>
        <taxon>Halosauridae</taxon>
        <taxon>Aldrovandia</taxon>
    </lineage>
</organism>
<keyword evidence="3" id="KW-1185">Reference proteome</keyword>
<dbReference type="Proteomes" id="UP001221898">
    <property type="component" value="Unassembled WGS sequence"/>
</dbReference>
<sequence>MGNSPCNPSPDTVNELFSIAQSRGIVPDAGLDGTLGTFLSLNSSVALSHQYADIQRSLSPERLTSYNHDLATTFGDGAQIAFGGVGIVALALSLLLEVLAHHTLSDPIQRIFGADHSSDIGTLVSEYLKQVPKVANEPQKMAEVTERYDRALAHELIDFYEVMTVDRRMSSASIKQWLNGAAFHLHLRIHQVRMGAYKKGYAESLGISYKAGFPVLIKTYTEYLQRHVRERPPGPLPGLLIIEPFRNMTHQVHHRPCESDAIANRIASKVLEAQGIQRSMDFFEETEKHMDSLISQQGNFSLQANVSKSM</sequence>
<evidence type="ECO:0000313" key="2">
    <source>
        <dbReference type="EMBL" id="KAJ8419106.1"/>
    </source>
</evidence>
<comment type="caution">
    <text evidence="2">The sequence shown here is derived from an EMBL/GenBank/DDBJ whole genome shotgun (WGS) entry which is preliminary data.</text>
</comment>
<keyword evidence="1" id="KW-0812">Transmembrane</keyword>
<protein>
    <submittedName>
        <fullName evidence="2">Uncharacterized protein</fullName>
    </submittedName>
</protein>
<gene>
    <name evidence="2" type="ORF">AAFF_G00006050</name>
</gene>
<keyword evidence="1" id="KW-1133">Transmembrane helix</keyword>
<evidence type="ECO:0000256" key="1">
    <source>
        <dbReference type="SAM" id="Phobius"/>
    </source>
</evidence>
<proteinExistence type="predicted"/>
<dbReference type="AlphaFoldDB" id="A0AAD7TFX9"/>
<feature type="transmembrane region" description="Helical" evidence="1">
    <location>
        <begin position="80"/>
        <end position="100"/>
    </location>
</feature>
<reference evidence="2" key="1">
    <citation type="journal article" date="2023" name="Science">
        <title>Genome structures resolve the early diversification of teleost fishes.</title>
        <authorList>
            <person name="Parey E."/>
            <person name="Louis A."/>
            <person name="Montfort J."/>
            <person name="Bouchez O."/>
            <person name="Roques C."/>
            <person name="Iampietro C."/>
            <person name="Lluch J."/>
            <person name="Castinel A."/>
            <person name="Donnadieu C."/>
            <person name="Desvignes T."/>
            <person name="Floi Bucao C."/>
            <person name="Jouanno E."/>
            <person name="Wen M."/>
            <person name="Mejri S."/>
            <person name="Dirks R."/>
            <person name="Jansen H."/>
            <person name="Henkel C."/>
            <person name="Chen W.J."/>
            <person name="Zahm M."/>
            <person name="Cabau C."/>
            <person name="Klopp C."/>
            <person name="Thompson A.W."/>
            <person name="Robinson-Rechavi M."/>
            <person name="Braasch I."/>
            <person name="Lecointre G."/>
            <person name="Bobe J."/>
            <person name="Postlethwait J.H."/>
            <person name="Berthelot C."/>
            <person name="Roest Crollius H."/>
            <person name="Guiguen Y."/>
        </authorList>
    </citation>
    <scope>NUCLEOTIDE SEQUENCE</scope>
    <source>
        <strain evidence="2">NC1722</strain>
    </source>
</reference>